<comment type="subcellular location">
    <subcellularLocation>
        <location evidence="1">Secreted</location>
    </subcellularLocation>
</comment>
<reference evidence="8" key="1">
    <citation type="submission" date="2020-09" db="EMBL/GenBank/DDBJ databases">
        <authorList>
            <person name="Kikuchi T."/>
        </authorList>
    </citation>
    <scope>NUCLEOTIDE SEQUENCE</scope>
    <source>
        <strain evidence="8">SH1</strain>
    </source>
</reference>
<name>A0A811L676_9BILA</name>
<comment type="similarity">
    <text evidence="2">Belongs to the FARP (FMRFamide related peptide) family.</text>
</comment>
<dbReference type="InterPro" id="IPR002544">
    <property type="entry name" value="FMRFamid-related_peptide-like"/>
</dbReference>
<evidence type="ECO:0000256" key="1">
    <source>
        <dbReference type="ARBA" id="ARBA00004613"/>
    </source>
</evidence>
<dbReference type="EMBL" id="CAJFCW020000005">
    <property type="protein sequence ID" value="CAG9117371.1"/>
    <property type="molecule type" value="Genomic_DNA"/>
</dbReference>
<dbReference type="Pfam" id="PF01581">
    <property type="entry name" value="FARP"/>
    <property type="match status" value="3"/>
</dbReference>
<keyword evidence="9" id="KW-1185">Reference proteome</keyword>
<dbReference type="GO" id="GO:0005576">
    <property type="term" value="C:extracellular region"/>
    <property type="evidence" value="ECO:0007669"/>
    <property type="project" value="UniProtKB-SubCell"/>
</dbReference>
<proteinExistence type="inferred from homology"/>
<keyword evidence="4" id="KW-0165">Cleavage on pair of basic residues</keyword>
<gene>
    <name evidence="8" type="ORF">BOKJ2_LOCUS10034</name>
</gene>
<keyword evidence="5" id="KW-0027">Amidation</keyword>
<evidence type="ECO:0000256" key="6">
    <source>
        <dbReference type="ARBA" id="ARBA00023320"/>
    </source>
</evidence>
<feature type="chain" id="PRO_5036221218" evidence="7">
    <location>
        <begin position="24"/>
        <end position="121"/>
    </location>
</feature>
<dbReference type="EMBL" id="CAJFDH010000005">
    <property type="protein sequence ID" value="CAD5223219.1"/>
    <property type="molecule type" value="Genomic_DNA"/>
</dbReference>
<evidence type="ECO:0000256" key="7">
    <source>
        <dbReference type="SAM" id="SignalP"/>
    </source>
</evidence>
<dbReference type="AlphaFoldDB" id="A0A811L676"/>
<accession>A0A811L676</accession>
<evidence type="ECO:0000256" key="2">
    <source>
        <dbReference type="ARBA" id="ARBA00006356"/>
    </source>
</evidence>
<dbReference type="Proteomes" id="UP000614601">
    <property type="component" value="Unassembled WGS sequence"/>
</dbReference>
<dbReference type="OrthoDB" id="5859181at2759"/>
<comment type="caution">
    <text evidence="8">The sequence shown here is derived from an EMBL/GenBank/DDBJ whole genome shotgun (WGS) entry which is preliminary data.</text>
</comment>
<sequence length="121" mass="14225">MLTYTHLFAALVALLSCLLCCQAEDAYYTVDDKRNFDREFMHFGKRAANEDFGRAFMPFGKRADAYEDPSFNRAFMPFGKRSMTLEQLIAKKNINRDFMHFGKRLAPSAFDRQFMHFGKRR</sequence>
<feature type="signal peptide" evidence="7">
    <location>
        <begin position="1"/>
        <end position="23"/>
    </location>
</feature>
<dbReference type="Proteomes" id="UP000783686">
    <property type="component" value="Unassembled WGS sequence"/>
</dbReference>
<evidence type="ECO:0000256" key="5">
    <source>
        <dbReference type="ARBA" id="ARBA00022815"/>
    </source>
</evidence>
<evidence type="ECO:0000256" key="3">
    <source>
        <dbReference type="ARBA" id="ARBA00022525"/>
    </source>
</evidence>
<dbReference type="GO" id="GO:0007218">
    <property type="term" value="P:neuropeptide signaling pathway"/>
    <property type="evidence" value="ECO:0007669"/>
    <property type="project" value="UniProtKB-KW"/>
</dbReference>
<evidence type="ECO:0000313" key="9">
    <source>
        <dbReference type="Proteomes" id="UP000614601"/>
    </source>
</evidence>
<keyword evidence="3" id="KW-0964">Secreted</keyword>
<protein>
    <submittedName>
        <fullName evidence="8">Uncharacterized protein</fullName>
    </submittedName>
</protein>
<keyword evidence="7" id="KW-0732">Signal</keyword>
<organism evidence="8 9">
    <name type="scientific">Bursaphelenchus okinawaensis</name>
    <dbReference type="NCBI Taxonomy" id="465554"/>
    <lineage>
        <taxon>Eukaryota</taxon>
        <taxon>Metazoa</taxon>
        <taxon>Ecdysozoa</taxon>
        <taxon>Nematoda</taxon>
        <taxon>Chromadorea</taxon>
        <taxon>Rhabditida</taxon>
        <taxon>Tylenchina</taxon>
        <taxon>Tylenchomorpha</taxon>
        <taxon>Aphelenchoidea</taxon>
        <taxon>Aphelenchoididae</taxon>
        <taxon>Bursaphelenchus</taxon>
    </lineage>
</organism>
<evidence type="ECO:0000256" key="4">
    <source>
        <dbReference type="ARBA" id="ARBA00022685"/>
    </source>
</evidence>
<evidence type="ECO:0000313" key="8">
    <source>
        <dbReference type="EMBL" id="CAD5223219.1"/>
    </source>
</evidence>
<keyword evidence="6" id="KW-0527">Neuropeptide</keyword>